<feature type="transmembrane region" description="Helical" evidence="2">
    <location>
        <begin position="75"/>
        <end position="97"/>
    </location>
</feature>
<feature type="region of interest" description="Disordered" evidence="1">
    <location>
        <begin position="1"/>
        <end position="42"/>
    </location>
</feature>
<reference evidence="4" key="1">
    <citation type="submission" date="2021-03" db="EMBL/GenBank/DDBJ databases">
        <authorList>
            <person name="Sun Q."/>
        </authorList>
    </citation>
    <scope>NUCLEOTIDE SEQUENCE</scope>
    <source>
        <strain evidence="4">CCM 8862</strain>
    </source>
</reference>
<organism evidence="4 5">
    <name type="scientific">Corynebacterium mendelii</name>
    <dbReference type="NCBI Taxonomy" id="2765362"/>
    <lineage>
        <taxon>Bacteria</taxon>
        <taxon>Bacillati</taxon>
        <taxon>Actinomycetota</taxon>
        <taxon>Actinomycetes</taxon>
        <taxon>Mycobacteriales</taxon>
        <taxon>Corynebacteriaceae</taxon>
        <taxon>Corynebacterium</taxon>
    </lineage>
</organism>
<proteinExistence type="predicted"/>
<dbReference type="EMBL" id="JAFLEQ010000017">
    <property type="protein sequence ID" value="MBN9645213.1"/>
    <property type="molecule type" value="Genomic_DNA"/>
</dbReference>
<name>A0A939E3R2_9CORY</name>
<feature type="compositionally biased region" description="Basic and acidic residues" evidence="1">
    <location>
        <begin position="1"/>
        <end position="14"/>
    </location>
</feature>
<evidence type="ECO:0000313" key="4">
    <source>
        <dbReference type="EMBL" id="MBN9645213.1"/>
    </source>
</evidence>
<evidence type="ECO:0000256" key="2">
    <source>
        <dbReference type="SAM" id="Phobius"/>
    </source>
</evidence>
<comment type="caution">
    <text evidence="4">The sequence shown here is derived from an EMBL/GenBank/DDBJ whole genome shotgun (WGS) entry which is preliminary data.</text>
</comment>
<evidence type="ECO:0000313" key="5">
    <source>
        <dbReference type="Proteomes" id="UP000664332"/>
    </source>
</evidence>
<dbReference type="Proteomes" id="UP000664332">
    <property type="component" value="Unassembled WGS sequence"/>
</dbReference>
<sequence>MTGAHHTTDPRGQDRVSAATPPEDPHGGHSHAHSHSGGTAPGRAAQRSAAVWLVFATMVGALVATGRAGNYVRGFWLPILGVVALAVLVLSAAVLWRGRGQWRPVGSRLSVMWLLVVPVALVSLCAPSPLGAAMLSSTTTGGDNRVARTARAAKASSGISFPELSDSGVNEMTLEELSDRFNFDDPAKLEGKQLSVIGFISHKKVTGVEPGRDSDAGPAGGAGQIMLNRFKIYCCAADAIAYTAVLDTEETFDDDTWVTVTGTIVPGQSTPTLSPASIEPIHQPKAPYLS</sequence>
<evidence type="ECO:0000259" key="3">
    <source>
        <dbReference type="Pfam" id="PF21537"/>
    </source>
</evidence>
<feature type="transmembrane region" description="Helical" evidence="2">
    <location>
        <begin position="49"/>
        <end position="69"/>
    </location>
</feature>
<keyword evidence="2" id="KW-0812">Transmembrane</keyword>
<keyword evidence="5" id="KW-1185">Reference proteome</keyword>
<dbReference type="AlphaFoldDB" id="A0A939E3R2"/>
<evidence type="ECO:0000256" key="1">
    <source>
        <dbReference type="SAM" id="MobiDB-lite"/>
    </source>
</evidence>
<feature type="transmembrane region" description="Helical" evidence="2">
    <location>
        <begin position="109"/>
        <end position="130"/>
    </location>
</feature>
<dbReference type="InterPro" id="IPR048447">
    <property type="entry name" value="DUF1980_C"/>
</dbReference>
<protein>
    <recommendedName>
        <fullName evidence="3">DUF1980 domain-containing protein</fullName>
    </recommendedName>
</protein>
<feature type="region of interest" description="Disordered" evidence="1">
    <location>
        <begin position="268"/>
        <end position="290"/>
    </location>
</feature>
<feature type="domain" description="DUF1980" evidence="3">
    <location>
        <begin position="186"/>
        <end position="288"/>
    </location>
</feature>
<accession>A0A939E3R2</accession>
<gene>
    <name evidence="4" type="ORF">JZY06_11410</name>
</gene>
<keyword evidence="2" id="KW-1133">Transmembrane helix</keyword>
<dbReference type="Pfam" id="PF21537">
    <property type="entry name" value="DUF1980_C"/>
    <property type="match status" value="1"/>
</dbReference>
<dbReference type="RefSeq" id="WP_207279682.1">
    <property type="nucleotide sequence ID" value="NZ_JAFLEQ010000017.1"/>
</dbReference>
<keyword evidence="2" id="KW-0472">Membrane</keyword>